<dbReference type="GO" id="GO:0071555">
    <property type="term" value="P:cell wall organization"/>
    <property type="evidence" value="ECO:0007669"/>
    <property type="project" value="UniProtKB-KW"/>
</dbReference>
<evidence type="ECO:0000256" key="5">
    <source>
        <dbReference type="ARBA" id="ARBA00022741"/>
    </source>
</evidence>
<dbReference type="InterPro" id="IPR005905">
    <property type="entry name" value="D_ala_D_ala"/>
</dbReference>
<dbReference type="GO" id="GO:0009252">
    <property type="term" value="P:peptidoglycan biosynthetic process"/>
    <property type="evidence" value="ECO:0007669"/>
    <property type="project" value="UniProtKB-UniRule"/>
</dbReference>
<dbReference type="GO" id="GO:0005524">
    <property type="term" value="F:ATP binding"/>
    <property type="evidence" value="ECO:0007669"/>
    <property type="project" value="UniProtKB-UniRule"/>
</dbReference>
<evidence type="ECO:0000256" key="16">
    <source>
        <dbReference type="PROSITE-ProRule" id="PRU00409"/>
    </source>
</evidence>
<dbReference type="RefSeq" id="WP_098469173.1">
    <property type="nucleotide sequence ID" value="NZ_PDJD01000001.1"/>
</dbReference>
<evidence type="ECO:0000256" key="2">
    <source>
        <dbReference type="ARBA" id="ARBA00010871"/>
    </source>
</evidence>
<dbReference type="GO" id="GO:0008716">
    <property type="term" value="F:D-alanine-D-alanine ligase activity"/>
    <property type="evidence" value="ECO:0007669"/>
    <property type="project" value="UniProtKB-UniRule"/>
</dbReference>
<dbReference type="GO" id="GO:0008360">
    <property type="term" value="P:regulation of cell shape"/>
    <property type="evidence" value="ECO:0007669"/>
    <property type="project" value="UniProtKB-KW"/>
</dbReference>
<dbReference type="Pfam" id="PF01820">
    <property type="entry name" value="Dala_Dala_lig_N"/>
    <property type="match status" value="1"/>
</dbReference>
<keyword evidence="3 12" id="KW-0436">Ligase</keyword>
<keyword evidence="12" id="KW-0963">Cytoplasm</keyword>
<dbReference type="InterPro" id="IPR011127">
    <property type="entry name" value="Dala_Dala_lig_N"/>
</dbReference>
<keyword evidence="4 15" id="KW-0479">Metal-binding</keyword>
<feature type="binding site" evidence="15">
    <location>
        <position position="328"/>
    </location>
    <ligand>
        <name>Mg(2+)</name>
        <dbReference type="ChEBI" id="CHEBI:18420"/>
        <label>2</label>
    </ligand>
</feature>
<dbReference type="Gene3D" id="3.30.470.20">
    <property type="entry name" value="ATP-grasp fold, B domain"/>
    <property type="match status" value="1"/>
</dbReference>
<dbReference type="PROSITE" id="PS00844">
    <property type="entry name" value="DALA_DALA_LIGASE_2"/>
    <property type="match status" value="1"/>
</dbReference>
<dbReference type="Gene3D" id="3.30.1490.20">
    <property type="entry name" value="ATP-grasp fold, A domain"/>
    <property type="match status" value="1"/>
</dbReference>
<evidence type="ECO:0000256" key="11">
    <source>
        <dbReference type="ARBA" id="ARBA00023316"/>
    </source>
</evidence>
<comment type="similarity">
    <text evidence="2 12">Belongs to the D-alanine--D-alanine ligase family.</text>
</comment>
<dbReference type="PANTHER" id="PTHR23132:SF25">
    <property type="entry name" value="D-ALANINE--D-ALANINE LIGASE A"/>
    <property type="match status" value="1"/>
</dbReference>
<feature type="domain" description="ATP-grasp" evidence="17">
    <location>
        <begin position="149"/>
        <end position="361"/>
    </location>
</feature>
<sequence>MSRTRVAIIFGGRSSEHAISCATAAGVMSAIDSDRFEVVPIGIARSGAWVIGPEDTESLKLAPGYLPEVTDQERPTAMLGFGPQSGQVMVASGTEAQRVLGGVDVVLPLLHGPFGEDGTLQGMLELADLPYVGSGVLASAAGMDKYAMKMMLAGAGLPVGRFTLIGRREWERDRAACLDAVWPLGPVVFVKPSRAGSSMGVQRVVLADGEAALIAAIEEARRHDPRVIVEAAVDGREIEVAVLEGRGTNPPRTTAPGEIVVSGEHTFYDFEAKYTDTSTTSLQVPASVSDEAQREARAMAARAFEVLDCEGLARVDMFLAGTKLSINEVNTMPGFTPFSMFPMLWQHEGMSYSELITELIDLALERPTGLR</sequence>
<feature type="active site" evidence="13">
    <location>
        <position position="339"/>
    </location>
</feature>
<keyword evidence="10 15" id="KW-0464">Manganese</keyword>
<reference evidence="18 19" key="1">
    <citation type="submission" date="2017-10" db="EMBL/GenBank/DDBJ databases">
        <title>Sequencing the genomes of 1000 actinobacteria strains.</title>
        <authorList>
            <person name="Klenk H.-P."/>
        </authorList>
    </citation>
    <scope>NUCLEOTIDE SEQUENCE [LARGE SCALE GENOMIC DNA]</scope>
    <source>
        <strain evidence="18 19">DSM 21801</strain>
    </source>
</reference>
<comment type="cofactor">
    <cofactor evidence="15">
        <name>Mg(2+)</name>
        <dbReference type="ChEBI" id="CHEBI:18420"/>
    </cofactor>
    <cofactor evidence="15">
        <name>Mn(2+)</name>
        <dbReference type="ChEBI" id="CHEBI:29035"/>
    </cofactor>
    <text evidence="15">Binds 2 magnesium or manganese ions per subunit.</text>
</comment>
<evidence type="ECO:0000313" key="19">
    <source>
        <dbReference type="Proteomes" id="UP000224915"/>
    </source>
</evidence>
<feature type="binding site" evidence="14">
    <location>
        <position position="145"/>
    </location>
    <ligand>
        <name>ATP</name>
        <dbReference type="ChEBI" id="CHEBI:30616"/>
    </ligand>
</feature>
<dbReference type="AlphaFoldDB" id="A0A2A9D0D4"/>
<evidence type="ECO:0000313" key="18">
    <source>
        <dbReference type="EMBL" id="PFG20147.1"/>
    </source>
</evidence>
<dbReference type="PROSITE" id="PS50975">
    <property type="entry name" value="ATP_GRASP"/>
    <property type="match status" value="1"/>
</dbReference>
<dbReference type="PIRSF" id="PIRSF039102">
    <property type="entry name" value="Ddl/VanB"/>
    <property type="match status" value="1"/>
</dbReference>
<feature type="active site" evidence="13">
    <location>
        <position position="16"/>
    </location>
</feature>
<comment type="caution">
    <text evidence="18">The sequence shown here is derived from an EMBL/GenBank/DDBJ whole genome shotgun (WGS) entry which is preliminary data.</text>
</comment>
<evidence type="ECO:0000256" key="7">
    <source>
        <dbReference type="ARBA" id="ARBA00022842"/>
    </source>
</evidence>
<dbReference type="EMBL" id="PDJD01000001">
    <property type="protein sequence ID" value="PFG20147.1"/>
    <property type="molecule type" value="Genomic_DNA"/>
</dbReference>
<dbReference type="NCBIfam" id="NF002528">
    <property type="entry name" value="PRK01966.1-4"/>
    <property type="match status" value="1"/>
</dbReference>
<organism evidence="18 19">
    <name type="scientific">Serinibacter salmoneus</name>
    <dbReference type="NCBI Taxonomy" id="556530"/>
    <lineage>
        <taxon>Bacteria</taxon>
        <taxon>Bacillati</taxon>
        <taxon>Actinomycetota</taxon>
        <taxon>Actinomycetes</taxon>
        <taxon>Micrococcales</taxon>
        <taxon>Beutenbergiaceae</taxon>
        <taxon>Serinibacter</taxon>
    </lineage>
</organism>
<dbReference type="Proteomes" id="UP000224915">
    <property type="component" value="Unassembled WGS sequence"/>
</dbReference>
<feature type="active site" evidence="13">
    <location>
        <position position="197"/>
    </location>
</feature>
<dbReference type="Pfam" id="PF07478">
    <property type="entry name" value="Dala_Dala_lig_C"/>
    <property type="match status" value="1"/>
</dbReference>
<comment type="cofactor">
    <cofactor evidence="1">
        <name>Mn(2+)</name>
        <dbReference type="ChEBI" id="CHEBI:29035"/>
    </cofactor>
</comment>
<comment type="catalytic activity">
    <reaction evidence="12">
        <text>2 D-alanine + ATP = D-alanyl-D-alanine + ADP + phosphate + H(+)</text>
        <dbReference type="Rhea" id="RHEA:11224"/>
        <dbReference type="ChEBI" id="CHEBI:15378"/>
        <dbReference type="ChEBI" id="CHEBI:30616"/>
        <dbReference type="ChEBI" id="CHEBI:43474"/>
        <dbReference type="ChEBI" id="CHEBI:57416"/>
        <dbReference type="ChEBI" id="CHEBI:57822"/>
        <dbReference type="ChEBI" id="CHEBI:456216"/>
        <dbReference type="EC" id="6.3.2.4"/>
    </reaction>
</comment>
<dbReference type="PROSITE" id="PS00843">
    <property type="entry name" value="DALA_DALA_LIGASE_1"/>
    <property type="match status" value="1"/>
</dbReference>
<dbReference type="SUPFAM" id="SSF52440">
    <property type="entry name" value="PreATP-grasp domain"/>
    <property type="match status" value="1"/>
</dbReference>
<evidence type="ECO:0000256" key="6">
    <source>
        <dbReference type="ARBA" id="ARBA00022840"/>
    </source>
</evidence>
<feature type="binding site" evidence="14">
    <location>
        <begin position="197"/>
        <end position="198"/>
    </location>
    <ligand>
        <name>ATP</name>
        <dbReference type="ChEBI" id="CHEBI:30616"/>
    </ligand>
</feature>
<evidence type="ECO:0000259" key="17">
    <source>
        <dbReference type="PROSITE" id="PS50975"/>
    </source>
</evidence>
<feature type="binding site" evidence="15">
    <location>
        <position position="330"/>
    </location>
    <ligand>
        <name>Mg(2+)</name>
        <dbReference type="ChEBI" id="CHEBI:18420"/>
        <label>2</label>
    </ligand>
</feature>
<dbReference type="FunFam" id="3.30.470.20:FF:000008">
    <property type="entry name" value="D-alanine--D-alanine ligase"/>
    <property type="match status" value="1"/>
</dbReference>
<dbReference type="InterPro" id="IPR011761">
    <property type="entry name" value="ATP-grasp"/>
</dbReference>
<accession>A0A2A9D0D4</accession>
<feature type="binding site" evidence="14">
    <location>
        <begin position="327"/>
        <end position="328"/>
    </location>
    <ligand>
        <name>ATP</name>
        <dbReference type="ChEBI" id="CHEBI:30616"/>
    </ligand>
</feature>
<feature type="binding site" evidence="14">
    <location>
        <begin position="189"/>
        <end position="191"/>
    </location>
    <ligand>
        <name>ATP</name>
        <dbReference type="ChEBI" id="CHEBI:30616"/>
    </ligand>
</feature>
<evidence type="ECO:0000256" key="12">
    <source>
        <dbReference type="HAMAP-Rule" id="MF_00047"/>
    </source>
</evidence>
<feature type="binding site" evidence="15">
    <location>
        <position position="328"/>
    </location>
    <ligand>
        <name>Mg(2+)</name>
        <dbReference type="ChEBI" id="CHEBI:18420"/>
        <label>1</label>
    </ligand>
</feature>
<keyword evidence="8 12" id="KW-0133">Cell shape</keyword>
<evidence type="ECO:0000256" key="3">
    <source>
        <dbReference type="ARBA" id="ARBA00022598"/>
    </source>
</evidence>
<comment type="subcellular location">
    <subcellularLocation>
        <location evidence="12">Cytoplasm</location>
    </subcellularLocation>
</comment>
<dbReference type="InterPro" id="IPR013815">
    <property type="entry name" value="ATP_grasp_subdomain_1"/>
</dbReference>
<dbReference type="GO" id="GO:0046872">
    <property type="term" value="F:metal ion binding"/>
    <property type="evidence" value="ECO:0007669"/>
    <property type="project" value="UniProtKB-KW"/>
</dbReference>
<dbReference type="GO" id="GO:0005829">
    <property type="term" value="C:cytosol"/>
    <property type="evidence" value="ECO:0007669"/>
    <property type="project" value="TreeGrafter"/>
</dbReference>
<dbReference type="InterPro" id="IPR011095">
    <property type="entry name" value="Dala_Dala_lig_C"/>
</dbReference>
<evidence type="ECO:0000256" key="8">
    <source>
        <dbReference type="ARBA" id="ARBA00022960"/>
    </source>
</evidence>
<name>A0A2A9D0D4_9MICO</name>
<comment type="pathway">
    <text evidence="12">Cell wall biogenesis; peptidoglycan biosynthesis.</text>
</comment>
<keyword evidence="7 15" id="KW-0460">Magnesium</keyword>
<evidence type="ECO:0000256" key="10">
    <source>
        <dbReference type="ARBA" id="ARBA00023211"/>
    </source>
</evidence>
<dbReference type="NCBIfam" id="TIGR01205">
    <property type="entry name" value="D_ala_D_alaTIGR"/>
    <property type="match status" value="1"/>
</dbReference>
<evidence type="ECO:0000256" key="13">
    <source>
        <dbReference type="PIRSR" id="PIRSR039102-1"/>
    </source>
</evidence>
<proteinExistence type="inferred from homology"/>
<feature type="binding site" evidence="14">
    <location>
        <begin position="230"/>
        <end position="237"/>
    </location>
    <ligand>
        <name>ATP</name>
        <dbReference type="ChEBI" id="CHEBI:30616"/>
    </ligand>
</feature>
<evidence type="ECO:0000256" key="15">
    <source>
        <dbReference type="PIRSR" id="PIRSR039102-3"/>
    </source>
</evidence>
<comment type="function">
    <text evidence="12">Cell wall formation.</text>
</comment>
<evidence type="ECO:0000256" key="4">
    <source>
        <dbReference type="ARBA" id="ARBA00022723"/>
    </source>
</evidence>
<evidence type="ECO:0000256" key="1">
    <source>
        <dbReference type="ARBA" id="ARBA00001936"/>
    </source>
</evidence>
<keyword evidence="5 14" id="KW-0547">Nucleotide-binding</keyword>
<dbReference type="OrthoDB" id="9813261at2"/>
<dbReference type="HAMAP" id="MF_00047">
    <property type="entry name" value="Dala_Dala_lig"/>
    <property type="match status" value="1"/>
</dbReference>
<evidence type="ECO:0000256" key="9">
    <source>
        <dbReference type="ARBA" id="ARBA00022984"/>
    </source>
</evidence>
<keyword evidence="6 16" id="KW-0067">ATP-binding</keyword>
<dbReference type="Gene3D" id="3.40.50.20">
    <property type="match status" value="1"/>
</dbReference>
<dbReference type="EC" id="6.3.2.4" evidence="12"/>
<protein>
    <recommendedName>
        <fullName evidence="12">D-alanine--D-alanine ligase</fullName>
        <ecNumber evidence="12">6.3.2.4</ecNumber>
    </recommendedName>
    <alternativeName>
        <fullName evidence="12">D-Ala-D-Ala ligase</fullName>
    </alternativeName>
    <alternativeName>
        <fullName evidence="12">D-alanylalanine synthetase</fullName>
    </alternativeName>
</protein>
<keyword evidence="9 12" id="KW-0573">Peptidoglycan synthesis</keyword>
<dbReference type="SUPFAM" id="SSF56059">
    <property type="entry name" value="Glutathione synthetase ATP-binding domain-like"/>
    <property type="match status" value="1"/>
</dbReference>
<dbReference type="InterPro" id="IPR016185">
    <property type="entry name" value="PreATP-grasp_dom_sf"/>
</dbReference>
<dbReference type="UniPathway" id="UPA00219"/>
<feature type="binding site" evidence="15">
    <location>
        <position position="316"/>
    </location>
    <ligand>
        <name>Mg(2+)</name>
        <dbReference type="ChEBI" id="CHEBI:18420"/>
        <label>1</label>
    </ligand>
</feature>
<dbReference type="InterPro" id="IPR000291">
    <property type="entry name" value="D-Ala_lig_Van_CS"/>
</dbReference>
<evidence type="ECO:0000256" key="14">
    <source>
        <dbReference type="PIRSR" id="PIRSR039102-2"/>
    </source>
</evidence>
<gene>
    <name evidence="12" type="primary">ddl</name>
    <name evidence="18" type="ORF">ATL40_1734</name>
</gene>
<keyword evidence="11 12" id="KW-0961">Cell wall biogenesis/degradation</keyword>
<keyword evidence="19" id="KW-1185">Reference proteome</keyword>
<dbReference type="PANTHER" id="PTHR23132">
    <property type="entry name" value="D-ALANINE--D-ALANINE LIGASE"/>
    <property type="match status" value="1"/>
</dbReference>